<dbReference type="OrthoDB" id="892800at2"/>
<feature type="repeat" description="ANK" evidence="3">
    <location>
        <begin position="134"/>
        <end position="162"/>
    </location>
</feature>
<sequence>MSTQTEILEAVKNGNIAKVKSLLAAEPNLIEAKTENQISLVLLATYQRNPRLLEAILSNTNYELTIFEAAALGVNERVVELLNNQPDLLNAISPDGFSSLGLASFFGHADTVKLLVEKGANINQPSKNDWQVQPLHSAVAARSLEIATYLLENGAEVNTQQQHGFTPLHAAAQSGDAEMIKLLLEHKADINATTSSGETAMDIALKCKHTEAAHMFVAG</sequence>
<evidence type="ECO:0000313" key="5">
    <source>
        <dbReference type="Proteomes" id="UP000240357"/>
    </source>
</evidence>
<keyword evidence="2 3" id="KW-0040">ANK repeat</keyword>
<dbReference type="Gene3D" id="1.25.40.20">
    <property type="entry name" value="Ankyrin repeat-containing domain"/>
    <property type="match status" value="2"/>
</dbReference>
<evidence type="ECO:0000313" key="4">
    <source>
        <dbReference type="EMBL" id="PSR56106.1"/>
    </source>
</evidence>
<dbReference type="PROSITE" id="PS50088">
    <property type="entry name" value="ANK_REPEAT"/>
    <property type="match status" value="3"/>
</dbReference>
<dbReference type="Pfam" id="PF13857">
    <property type="entry name" value="Ank_5"/>
    <property type="match status" value="1"/>
</dbReference>
<keyword evidence="1" id="KW-0677">Repeat</keyword>
<feature type="repeat" description="ANK" evidence="3">
    <location>
        <begin position="163"/>
        <end position="195"/>
    </location>
</feature>
<evidence type="ECO:0000256" key="2">
    <source>
        <dbReference type="ARBA" id="ARBA00023043"/>
    </source>
</evidence>
<dbReference type="SMART" id="SM00248">
    <property type="entry name" value="ANK"/>
    <property type="match status" value="5"/>
</dbReference>
<dbReference type="InterPro" id="IPR002110">
    <property type="entry name" value="Ankyrin_rpt"/>
</dbReference>
<comment type="caution">
    <text evidence="4">The sequence shown here is derived from an EMBL/GenBank/DDBJ whole genome shotgun (WGS) entry which is preliminary data.</text>
</comment>
<keyword evidence="5" id="KW-1185">Reference proteome</keyword>
<dbReference type="PANTHER" id="PTHR24198">
    <property type="entry name" value="ANKYRIN REPEAT AND PROTEIN KINASE DOMAIN-CONTAINING PROTEIN"/>
    <property type="match status" value="1"/>
</dbReference>
<feature type="repeat" description="ANK" evidence="3">
    <location>
        <begin position="95"/>
        <end position="127"/>
    </location>
</feature>
<organism evidence="4 5">
    <name type="scientific">Adhaeribacter arboris</name>
    <dbReference type="NCBI Taxonomy" id="2072846"/>
    <lineage>
        <taxon>Bacteria</taxon>
        <taxon>Pseudomonadati</taxon>
        <taxon>Bacteroidota</taxon>
        <taxon>Cytophagia</taxon>
        <taxon>Cytophagales</taxon>
        <taxon>Hymenobacteraceae</taxon>
        <taxon>Adhaeribacter</taxon>
    </lineage>
</organism>
<protein>
    <submittedName>
        <fullName evidence="4">Uncharacterized protein</fullName>
    </submittedName>
</protein>
<dbReference type="Proteomes" id="UP000240357">
    <property type="component" value="Unassembled WGS sequence"/>
</dbReference>
<proteinExistence type="predicted"/>
<reference evidence="4 5" key="1">
    <citation type="submission" date="2018-03" db="EMBL/GenBank/DDBJ databases">
        <title>Adhaeribacter sp. HMF7605 Genome sequencing and assembly.</title>
        <authorList>
            <person name="Kang H."/>
            <person name="Kang J."/>
            <person name="Cha I."/>
            <person name="Kim H."/>
            <person name="Joh K."/>
        </authorList>
    </citation>
    <scope>NUCLEOTIDE SEQUENCE [LARGE SCALE GENOMIC DNA]</scope>
    <source>
        <strain evidence="4 5">HMF7605</strain>
    </source>
</reference>
<dbReference type="EMBL" id="PYFT01000001">
    <property type="protein sequence ID" value="PSR56106.1"/>
    <property type="molecule type" value="Genomic_DNA"/>
</dbReference>
<dbReference type="SUPFAM" id="SSF48403">
    <property type="entry name" value="Ankyrin repeat"/>
    <property type="match status" value="1"/>
</dbReference>
<dbReference type="RefSeq" id="WP_106932284.1">
    <property type="nucleotide sequence ID" value="NZ_PYFT01000001.1"/>
</dbReference>
<evidence type="ECO:0000256" key="1">
    <source>
        <dbReference type="ARBA" id="ARBA00022737"/>
    </source>
</evidence>
<gene>
    <name evidence="4" type="ORF">AHMF7605_22670</name>
</gene>
<accession>A0A2T2YKR3</accession>
<name>A0A2T2YKR3_9BACT</name>
<dbReference type="PANTHER" id="PTHR24198:SF165">
    <property type="entry name" value="ANKYRIN REPEAT-CONTAINING PROTEIN-RELATED"/>
    <property type="match status" value="1"/>
</dbReference>
<dbReference type="InterPro" id="IPR036770">
    <property type="entry name" value="Ankyrin_rpt-contain_sf"/>
</dbReference>
<evidence type="ECO:0000256" key="3">
    <source>
        <dbReference type="PROSITE-ProRule" id="PRU00023"/>
    </source>
</evidence>
<dbReference type="PROSITE" id="PS50297">
    <property type="entry name" value="ANK_REP_REGION"/>
    <property type="match status" value="3"/>
</dbReference>
<dbReference type="Pfam" id="PF00023">
    <property type="entry name" value="Ank"/>
    <property type="match status" value="1"/>
</dbReference>
<dbReference type="AlphaFoldDB" id="A0A2T2YKR3"/>